<organism evidence="2">
    <name type="scientific">hydrothermal vent metagenome</name>
    <dbReference type="NCBI Taxonomy" id="652676"/>
    <lineage>
        <taxon>unclassified sequences</taxon>
        <taxon>metagenomes</taxon>
        <taxon>ecological metagenomes</taxon>
    </lineage>
</organism>
<evidence type="ECO:0000256" key="1">
    <source>
        <dbReference type="SAM" id="Phobius"/>
    </source>
</evidence>
<dbReference type="AlphaFoldDB" id="A0A3B1A220"/>
<protein>
    <submittedName>
        <fullName evidence="2">Uncharacterized protein</fullName>
    </submittedName>
</protein>
<keyword evidence="1" id="KW-0812">Transmembrane</keyword>
<feature type="transmembrane region" description="Helical" evidence="1">
    <location>
        <begin position="6"/>
        <end position="27"/>
    </location>
</feature>
<gene>
    <name evidence="2" type="ORF">MNBD_GAMMA21-2339</name>
</gene>
<reference evidence="2" key="1">
    <citation type="submission" date="2018-06" db="EMBL/GenBank/DDBJ databases">
        <authorList>
            <person name="Zhirakovskaya E."/>
        </authorList>
    </citation>
    <scope>NUCLEOTIDE SEQUENCE</scope>
</reference>
<accession>A0A3B1A220</accession>
<dbReference type="EMBL" id="UOFR01000070">
    <property type="protein sequence ID" value="VAW99788.1"/>
    <property type="molecule type" value="Genomic_DNA"/>
</dbReference>
<proteinExistence type="predicted"/>
<keyword evidence="1" id="KW-1133">Transmembrane helix</keyword>
<evidence type="ECO:0000313" key="2">
    <source>
        <dbReference type="EMBL" id="VAW99788.1"/>
    </source>
</evidence>
<sequence length="166" mass="18909">MKKFSLIISSLIILFIVLYITFPMMGLEKYIVGLFIENNDKRDNETYQETTVFGVFYYKVYSDPGLSGVSNITFIIDVQDSPSTKLDINNYSELSWNLIQSPYYDAELNYGLRKEFKSLNNTKVKISGVIYNPCESGKKLRSETSPPADCLIGIPNSHITLKYSNP</sequence>
<name>A0A3B1A220_9ZZZZ</name>
<keyword evidence="1" id="KW-0472">Membrane</keyword>